<gene>
    <name evidence="3" type="ORF">E5288_WYG017975</name>
</gene>
<dbReference type="InterPro" id="IPR041898">
    <property type="entry name" value="MAGE_WH1"/>
</dbReference>
<evidence type="ECO:0000313" key="4">
    <source>
        <dbReference type="Proteomes" id="UP000322234"/>
    </source>
</evidence>
<protein>
    <recommendedName>
        <fullName evidence="2">MAGE domain-containing protein</fullName>
    </recommendedName>
</protein>
<dbReference type="AlphaFoldDB" id="A0A6B0SE25"/>
<evidence type="ECO:0000256" key="1">
    <source>
        <dbReference type="SAM" id="MobiDB-lite"/>
    </source>
</evidence>
<dbReference type="EMBL" id="VBQZ03000315">
    <property type="protein sequence ID" value="MXQ98927.1"/>
    <property type="molecule type" value="Genomic_DNA"/>
</dbReference>
<dbReference type="InterPro" id="IPR041899">
    <property type="entry name" value="MAGE_WH2"/>
</dbReference>
<reference evidence="3" key="1">
    <citation type="submission" date="2019-10" db="EMBL/GenBank/DDBJ databases">
        <title>The sequence and de novo assembly of the wild yak genome.</title>
        <authorList>
            <person name="Liu Y."/>
        </authorList>
    </citation>
    <scope>NUCLEOTIDE SEQUENCE [LARGE SCALE GENOMIC DNA]</scope>
    <source>
        <strain evidence="3">WY2019</strain>
    </source>
</reference>
<comment type="caution">
    <text evidence="3">The sequence shown here is derived from an EMBL/GenBank/DDBJ whole genome shotgun (WGS) entry which is preliminary data.</text>
</comment>
<dbReference type="Gene3D" id="1.10.10.1210">
    <property type="entry name" value="MAGE homology domain, winged helix WH2 motif"/>
    <property type="match status" value="1"/>
</dbReference>
<proteinExistence type="predicted"/>
<sequence>MASAGKMKYQEAHVTREESLTKTEVLNSVLQDYQDYFLMVLDQASEYLQLVFGLEVKEVDPSEHTYILVPTLGLTLKEMLKDGQRLPKASLLVMVLCLITVEDNCSPAEEIWGALSRIGVCPGREHCIYGEPRELLTQVWVWEVYLEYQQVSDSDPARYVFLWGPRAYAETRKFKVLIQENIKKLKLALQKNWERKKWTTSMMLAFNHQQQQKKKNENQPMVDEQIPEGSSNSSPNNSPNTPMCPPGAQDLEQSAVPPGKELAE</sequence>
<dbReference type="GO" id="GO:0005634">
    <property type="term" value="C:nucleus"/>
    <property type="evidence" value="ECO:0007669"/>
    <property type="project" value="TreeGrafter"/>
</dbReference>
<organism evidence="3 4">
    <name type="scientific">Bos mutus</name>
    <name type="common">wild yak</name>
    <dbReference type="NCBI Taxonomy" id="72004"/>
    <lineage>
        <taxon>Eukaryota</taxon>
        <taxon>Metazoa</taxon>
        <taxon>Chordata</taxon>
        <taxon>Craniata</taxon>
        <taxon>Vertebrata</taxon>
        <taxon>Euteleostomi</taxon>
        <taxon>Mammalia</taxon>
        <taxon>Eutheria</taxon>
        <taxon>Laurasiatheria</taxon>
        <taxon>Artiodactyla</taxon>
        <taxon>Ruminantia</taxon>
        <taxon>Pecora</taxon>
        <taxon>Bovidae</taxon>
        <taxon>Bovinae</taxon>
        <taxon>Bos</taxon>
    </lineage>
</organism>
<accession>A0A6B0SE25</accession>
<dbReference type="FunFam" id="1.10.10.1210:FF:000001">
    <property type="entry name" value="melanoma-associated antigen D1"/>
    <property type="match status" value="1"/>
</dbReference>
<keyword evidence="4" id="KW-1185">Reference proteome</keyword>
<dbReference type="PANTHER" id="PTHR11736">
    <property type="entry name" value="MELANOMA-ASSOCIATED ANTIGEN MAGE ANTIGEN"/>
    <property type="match status" value="1"/>
</dbReference>
<dbReference type="InterPro" id="IPR002190">
    <property type="entry name" value="MHD_dom"/>
</dbReference>
<dbReference type="InterPro" id="IPR037445">
    <property type="entry name" value="MAGE"/>
</dbReference>
<feature type="compositionally biased region" description="Low complexity" evidence="1">
    <location>
        <begin position="230"/>
        <end position="241"/>
    </location>
</feature>
<dbReference type="GO" id="GO:0000122">
    <property type="term" value="P:negative regulation of transcription by RNA polymerase II"/>
    <property type="evidence" value="ECO:0007669"/>
    <property type="project" value="TreeGrafter"/>
</dbReference>
<feature type="domain" description="MAGE" evidence="2">
    <location>
        <begin position="17"/>
        <end position="177"/>
    </location>
</feature>
<evidence type="ECO:0000313" key="3">
    <source>
        <dbReference type="EMBL" id="MXQ98927.1"/>
    </source>
</evidence>
<dbReference type="Pfam" id="PF01454">
    <property type="entry name" value="MAGE"/>
    <property type="match status" value="1"/>
</dbReference>
<evidence type="ECO:0000259" key="2">
    <source>
        <dbReference type="PROSITE" id="PS50838"/>
    </source>
</evidence>
<feature type="region of interest" description="Disordered" evidence="1">
    <location>
        <begin position="209"/>
        <end position="264"/>
    </location>
</feature>
<dbReference type="Proteomes" id="UP000322234">
    <property type="component" value="Unassembled WGS sequence"/>
</dbReference>
<name>A0A6B0SE25_9CETA</name>
<dbReference type="PANTHER" id="PTHR11736:SF81">
    <property type="entry name" value="MAGE DOMAIN-CONTAINING PROTEIN"/>
    <property type="match status" value="1"/>
</dbReference>
<dbReference type="Gene3D" id="1.10.10.1200">
    <property type="entry name" value="MAGE homology domain, winged helix WH1 motif"/>
    <property type="match status" value="1"/>
</dbReference>
<dbReference type="SMART" id="SM01373">
    <property type="entry name" value="MAGE"/>
    <property type="match status" value="1"/>
</dbReference>
<dbReference type="PROSITE" id="PS50838">
    <property type="entry name" value="MAGE"/>
    <property type="match status" value="1"/>
</dbReference>